<feature type="active site" description="For GATase activity" evidence="13">
    <location>
        <position position="204"/>
    </location>
</feature>
<feature type="region of interest" description="PRFAR binding" evidence="14">
    <location>
        <begin position="519"/>
        <end position="520"/>
    </location>
</feature>
<evidence type="ECO:0000256" key="6">
    <source>
        <dbReference type="ARBA" id="ARBA00023239"/>
    </source>
</evidence>
<evidence type="ECO:0000256" key="3">
    <source>
        <dbReference type="ARBA" id="ARBA00022801"/>
    </source>
</evidence>
<feature type="region of interest" description="PRFAR binding" evidence="14">
    <location>
        <begin position="542"/>
        <end position="543"/>
    </location>
</feature>
<dbReference type="CDD" id="cd01748">
    <property type="entry name" value="GATase1_IGP_Synthase"/>
    <property type="match status" value="1"/>
</dbReference>
<comment type="catalytic activity">
    <reaction evidence="9 12">
        <text>L-glutamine + H2O = L-glutamate + NH4(+)</text>
        <dbReference type="Rhea" id="RHEA:15889"/>
        <dbReference type="ChEBI" id="CHEBI:15377"/>
        <dbReference type="ChEBI" id="CHEBI:28938"/>
        <dbReference type="ChEBI" id="CHEBI:29985"/>
        <dbReference type="ChEBI" id="CHEBI:58359"/>
        <dbReference type="EC" id="3.5.1.2"/>
    </reaction>
</comment>
<evidence type="ECO:0000313" key="18">
    <source>
        <dbReference type="Proteomes" id="UP000001449"/>
    </source>
</evidence>
<name>B8LDL7_THAPS</name>
<dbReference type="UniPathway" id="UPA00031">
    <property type="reaction ID" value="UER00010"/>
</dbReference>
<dbReference type="InterPro" id="IPR029062">
    <property type="entry name" value="Class_I_gatase-like"/>
</dbReference>
<gene>
    <name evidence="17" type="primary">hisH</name>
    <name evidence="17" type="ORF">THAPSDRAFT_30478</name>
</gene>
<dbReference type="EMBL" id="DS999420">
    <property type="protein sequence ID" value="EED86571.1"/>
    <property type="molecule type" value="Genomic_DNA"/>
</dbReference>
<dbReference type="InterPro" id="IPR004651">
    <property type="entry name" value="HisF"/>
</dbReference>
<dbReference type="InterPro" id="IPR011060">
    <property type="entry name" value="RibuloseP-bd_barrel"/>
</dbReference>
<comment type="similarity">
    <text evidence="11 12">In the C-terminal section; belongs to the HisA/HisF family.</text>
</comment>
<evidence type="ECO:0000256" key="9">
    <source>
        <dbReference type="ARBA" id="ARBA00049534"/>
    </source>
</evidence>
<comment type="function">
    <text evidence="10 12">IGPS catalyzes the conversion of PRFAR and glutamine to IGP, AICAR and glutamate. The glutaminase domain produces the ammonia necessary for the cyclase domain to produce IGP and AICAR from PRFAR. The ammonia is channeled to the active site of the cyclase domain.</text>
</comment>
<keyword evidence="18" id="KW-1185">Reference proteome</keyword>
<dbReference type="SUPFAM" id="SSF52317">
    <property type="entry name" value="Class I glutamine amidotransferase-like"/>
    <property type="match status" value="1"/>
</dbReference>
<dbReference type="GO" id="GO:0004359">
    <property type="term" value="F:glutaminase activity"/>
    <property type="evidence" value="ECO:0007669"/>
    <property type="project" value="UniProtKB-EC"/>
</dbReference>
<dbReference type="EC" id="3.5.1.2" evidence="12"/>
<evidence type="ECO:0000256" key="5">
    <source>
        <dbReference type="ARBA" id="ARBA00023102"/>
    </source>
</evidence>
<dbReference type="HOGENOM" id="CLU_037550_0_0_1"/>
<evidence type="ECO:0000256" key="8">
    <source>
        <dbReference type="ARBA" id="ARBA00047838"/>
    </source>
</evidence>
<keyword evidence="7 12" id="KW-0511">Multifunctional enzyme</keyword>
<keyword evidence="3 12" id="KW-0378">Hydrolase</keyword>
<feature type="domain" description="Glutamine amidotransferase" evidence="16">
    <location>
        <begin position="11"/>
        <end position="209"/>
    </location>
</feature>
<feature type="binding site" description="covalent" evidence="14">
    <location>
        <position position="86"/>
    </location>
    <ligand>
        <name>L-glutamine</name>
        <dbReference type="ChEBI" id="CHEBI:58359"/>
    </ligand>
</feature>
<evidence type="ECO:0000256" key="2">
    <source>
        <dbReference type="ARBA" id="ARBA00022605"/>
    </source>
</evidence>
<feature type="active site" evidence="13">
    <location>
        <position position="419"/>
    </location>
</feature>
<dbReference type="CDD" id="cd04731">
    <property type="entry name" value="HisF"/>
    <property type="match status" value="1"/>
</dbReference>
<dbReference type="InterPro" id="IPR010139">
    <property type="entry name" value="Imidazole-glycPsynth_HisH"/>
</dbReference>
<keyword evidence="5 12" id="KW-0368">Histidine biosynthesis</keyword>
<dbReference type="HAMAP" id="MF_00278">
    <property type="entry name" value="HisH"/>
    <property type="match status" value="1"/>
</dbReference>
<dbReference type="RefSeq" id="XP_002297103.1">
    <property type="nucleotide sequence ID" value="XM_002297067.1"/>
</dbReference>
<dbReference type="OMA" id="GNYGHFV"/>
<evidence type="ECO:0000256" key="12">
    <source>
        <dbReference type="PIRNR" id="PIRNR036936"/>
    </source>
</evidence>
<evidence type="ECO:0000256" key="13">
    <source>
        <dbReference type="PIRSR" id="PIRSR036936-1"/>
    </source>
</evidence>
<dbReference type="Pfam" id="PF00977">
    <property type="entry name" value="His_biosynth"/>
    <property type="match status" value="1"/>
</dbReference>
<accession>B8LDL7</accession>
<comment type="similarity">
    <text evidence="15">Belongs to the HisA/HisF family.</text>
</comment>
<dbReference type="PaxDb" id="35128-Thaps30478"/>
<reference evidence="17 18" key="2">
    <citation type="journal article" date="2008" name="Nature">
        <title>The Phaeodactylum genome reveals the evolutionary history of diatom genomes.</title>
        <authorList>
            <person name="Bowler C."/>
            <person name="Allen A.E."/>
            <person name="Badger J.H."/>
            <person name="Grimwood J."/>
            <person name="Jabbari K."/>
            <person name="Kuo A."/>
            <person name="Maheswari U."/>
            <person name="Martens C."/>
            <person name="Maumus F."/>
            <person name="Otillar R.P."/>
            <person name="Rayko E."/>
            <person name="Salamov A."/>
            <person name="Vandepoele K."/>
            <person name="Beszteri B."/>
            <person name="Gruber A."/>
            <person name="Heijde M."/>
            <person name="Katinka M."/>
            <person name="Mock T."/>
            <person name="Valentin K."/>
            <person name="Verret F."/>
            <person name="Berges J.A."/>
            <person name="Brownlee C."/>
            <person name="Cadoret J.P."/>
            <person name="Chiovitti A."/>
            <person name="Choi C.J."/>
            <person name="Coesel S."/>
            <person name="De Martino A."/>
            <person name="Detter J.C."/>
            <person name="Durkin C."/>
            <person name="Falciatore A."/>
            <person name="Fournet J."/>
            <person name="Haruta M."/>
            <person name="Huysman M.J."/>
            <person name="Jenkins B.D."/>
            <person name="Jiroutova K."/>
            <person name="Jorgensen R.E."/>
            <person name="Joubert Y."/>
            <person name="Kaplan A."/>
            <person name="Kroger N."/>
            <person name="Kroth P.G."/>
            <person name="La Roche J."/>
            <person name="Lindquist E."/>
            <person name="Lommer M."/>
            <person name="Martin-Jezequel V."/>
            <person name="Lopez P.J."/>
            <person name="Lucas S."/>
            <person name="Mangogna M."/>
            <person name="McGinnis K."/>
            <person name="Medlin L.K."/>
            <person name="Montsant A."/>
            <person name="Oudot-Le Secq M.P."/>
            <person name="Napoli C."/>
            <person name="Obornik M."/>
            <person name="Parker M.S."/>
            <person name="Petit J.L."/>
            <person name="Porcel B.M."/>
            <person name="Poulsen N."/>
            <person name="Robison M."/>
            <person name="Rychlewski L."/>
            <person name="Rynearson T.A."/>
            <person name="Schmutz J."/>
            <person name="Shapiro H."/>
            <person name="Siaut M."/>
            <person name="Stanley M."/>
            <person name="Sussman M.R."/>
            <person name="Taylor A.R."/>
            <person name="Vardi A."/>
            <person name="von Dassow P."/>
            <person name="Vyverman W."/>
            <person name="Willis A."/>
            <person name="Wyrwicz L.S."/>
            <person name="Rokhsar D.S."/>
            <person name="Weissenbach J."/>
            <person name="Armbrust E.V."/>
            <person name="Green B.R."/>
            <person name="Van de Peer Y."/>
            <person name="Grigoriev I.V."/>
        </authorList>
    </citation>
    <scope>NUCLEOTIDE SEQUENCE [LARGE SCALE GENOMIC DNA]</scope>
    <source>
        <strain evidence="17 18">CCMP1335</strain>
    </source>
</reference>
<dbReference type="GO" id="GO:0016829">
    <property type="term" value="F:lyase activity"/>
    <property type="evidence" value="ECO:0007669"/>
    <property type="project" value="UniProtKB-KW"/>
</dbReference>
<protein>
    <recommendedName>
        <fullName evidence="12">Imidazole glycerol phosphate synthase hisHF</fullName>
    </recommendedName>
    <domain>
        <recommendedName>
            <fullName evidence="12">Glutaminase</fullName>
            <ecNumber evidence="12">3.5.1.2</ecNumber>
        </recommendedName>
    </domain>
    <domain>
        <recommendedName>
            <fullName evidence="12">Cyclase</fullName>
        </recommendedName>
    </domain>
</protein>
<feature type="active site" description="For GATase activity" evidence="13">
    <location>
        <position position="86"/>
    </location>
</feature>
<dbReference type="NCBIfam" id="TIGR01855">
    <property type="entry name" value="IMP_synth_hisH"/>
    <property type="match status" value="1"/>
</dbReference>
<feature type="active site" description="For GATase activity" evidence="13">
    <location>
        <position position="206"/>
    </location>
</feature>
<dbReference type="Pfam" id="PF00117">
    <property type="entry name" value="GATase"/>
    <property type="match status" value="1"/>
</dbReference>
<dbReference type="FunFam" id="3.40.50.880:FF:000039">
    <property type="entry name" value="Imidazole glycerol phosphate synthase hisHF"/>
    <property type="match status" value="1"/>
</dbReference>
<dbReference type="InterPro" id="IPR017926">
    <property type="entry name" value="GATASE"/>
</dbReference>
<dbReference type="STRING" id="35128.B8LDL7"/>
<dbReference type="Gene3D" id="3.40.50.880">
    <property type="match status" value="1"/>
</dbReference>
<reference evidence="17 18" key="1">
    <citation type="journal article" date="2004" name="Science">
        <title>The genome of the diatom Thalassiosira pseudonana: ecology, evolution, and metabolism.</title>
        <authorList>
            <person name="Armbrust E.V."/>
            <person name="Berges J.A."/>
            <person name="Bowler C."/>
            <person name="Green B.R."/>
            <person name="Martinez D."/>
            <person name="Putnam N.H."/>
            <person name="Zhou S."/>
            <person name="Allen A.E."/>
            <person name="Apt K.E."/>
            <person name="Bechner M."/>
            <person name="Brzezinski M.A."/>
            <person name="Chaal B.K."/>
            <person name="Chiovitti A."/>
            <person name="Davis A.K."/>
            <person name="Demarest M.S."/>
            <person name="Detter J.C."/>
            <person name="Glavina T."/>
            <person name="Goodstein D."/>
            <person name="Hadi M.Z."/>
            <person name="Hellsten U."/>
            <person name="Hildebrand M."/>
            <person name="Jenkins B.D."/>
            <person name="Jurka J."/>
            <person name="Kapitonov V.V."/>
            <person name="Kroger N."/>
            <person name="Lau W.W."/>
            <person name="Lane T.W."/>
            <person name="Larimer F.W."/>
            <person name="Lippmeier J.C."/>
            <person name="Lucas S."/>
            <person name="Medina M."/>
            <person name="Montsant A."/>
            <person name="Obornik M."/>
            <person name="Parker M.S."/>
            <person name="Palenik B."/>
            <person name="Pazour G.J."/>
            <person name="Richardson P.M."/>
            <person name="Rynearson T.A."/>
            <person name="Saito M.A."/>
            <person name="Schwartz D.C."/>
            <person name="Thamatrakoln K."/>
            <person name="Valentin K."/>
            <person name="Vardi A."/>
            <person name="Wilkerson F.P."/>
            <person name="Rokhsar D.S."/>
        </authorList>
    </citation>
    <scope>NUCLEOTIDE SEQUENCE [LARGE SCALE GENOMIC DNA]</scope>
    <source>
        <strain evidence="17 18">CCMP1335</strain>
    </source>
</reference>
<evidence type="ECO:0000313" key="17">
    <source>
        <dbReference type="EMBL" id="EED86571.1"/>
    </source>
</evidence>
<feature type="region of interest" description="PRFAR binding" evidence="14">
    <location>
        <begin position="493"/>
        <end position="494"/>
    </location>
</feature>
<dbReference type="InterPro" id="IPR050064">
    <property type="entry name" value="IGPS_HisA/HisF"/>
</dbReference>
<dbReference type="FunFam" id="3.20.20.70:FF:000094">
    <property type="entry name" value="Imidazole glycerol phosphate synthase hisHF"/>
    <property type="match status" value="1"/>
</dbReference>
<dbReference type="PANTHER" id="PTHR21235">
    <property type="entry name" value="IMIDAZOLE GLYCEROL PHOSPHATE SYNTHASE SUBUNIT HISF/H IGP SYNTHASE SUBUNIT HISF/H"/>
    <property type="match status" value="1"/>
</dbReference>
<dbReference type="InterPro" id="IPR006062">
    <property type="entry name" value="His_biosynth"/>
</dbReference>
<evidence type="ECO:0000256" key="4">
    <source>
        <dbReference type="ARBA" id="ARBA00022962"/>
    </source>
</evidence>
<dbReference type="eggNOG" id="KOG0623">
    <property type="taxonomic scope" value="Eukaryota"/>
</dbReference>
<dbReference type="Proteomes" id="UP000001449">
    <property type="component" value="Unassembled WGS sequence"/>
</dbReference>
<comment type="catalytic activity">
    <reaction evidence="8 12">
        <text>5-[(5-phospho-1-deoxy-D-ribulos-1-ylimino)methylamino]-1-(5-phospho-beta-D-ribosyl)imidazole-4-carboxamide + L-glutamine = D-erythro-1-(imidazol-4-yl)glycerol 3-phosphate + 5-amino-1-(5-phospho-beta-D-ribosyl)imidazole-4-carboxamide + L-glutamate + H(+)</text>
        <dbReference type="Rhea" id="RHEA:24793"/>
        <dbReference type="ChEBI" id="CHEBI:15378"/>
        <dbReference type="ChEBI" id="CHEBI:29985"/>
        <dbReference type="ChEBI" id="CHEBI:58278"/>
        <dbReference type="ChEBI" id="CHEBI:58359"/>
        <dbReference type="ChEBI" id="CHEBI:58475"/>
        <dbReference type="ChEBI" id="CHEBI:58525"/>
        <dbReference type="EC" id="4.3.2.10"/>
    </reaction>
</comment>
<keyword evidence="6 12" id="KW-0456">Lyase</keyword>
<dbReference type="SUPFAM" id="SSF51366">
    <property type="entry name" value="Ribulose-phoshate binding barrel"/>
    <property type="match status" value="1"/>
</dbReference>
<dbReference type="AlphaFoldDB" id="B8LDL7"/>
<comment type="pathway">
    <text evidence="1 12">Amino-acid biosynthesis; L-histidine biosynthesis; L-histidine from 5-phospho-alpha-D-ribose 1-diphosphate: step 5/9.</text>
</comment>
<dbReference type="InParanoid" id="B8LDL7"/>
<dbReference type="Gene3D" id="3.20.20.70">
    <property type="entry name" value="Aldolase class I"/>
    <property type="match status" value="1"/>
</dbReference>
<organism evidence="17 18">
    <name type="scientific">Thalassiosira pseudonana</name>
    <name type="common">Marine diatom</name>
    <name type="synonym">Cyclotella nana</name>
    <dbReference type="NCBI Taxonomy" id="35128"/>
    <lineage>
        <taxon>Eukaryota</taxon>
        <taxon>Sar</taxon>
        <taxon>Stramenopiles</taxon>
        <taxon>Ochrophyta</taxon>
        <taxon>Bacillariophyta</taxon>
        <taxon>Coscinodiscophyceae</taxon>
        <taxon>Thalassiosirophycidae</taxon>
        <taxon>Thalassiosirales</taxon>
        <taxon>Thalassiosiraceae</taxon>
        <taxon>Thalassiosira</taxon>
    </lineage>
</organism>
<dbReference type="KEGG" id="tps:THAPSDRAFT_30478"/>
<dbReference type="InterPro" id="IPR014640">
    <property type="entry name" value="IGPS_HisHF"/>
</dbReference>
<dbReference type="GO" id="GO:0000105">
    <property type="term" value="P:L-histidine biosynthetic process"/>
    <property type="evidence" value="ECO:0007669"/>
    <property type="project" value="UniProtKB-UniRule"/>
</dbReference>
<evidence type="ECO:0000256" key="7">
    <source>
        <dbReference type="ARBA" id="ARBA00023268"/>
    </source>
</evidence>
<evidence type="ECO:0000256" key="10">
    <source>
        <dbReference type="ARBA" id="ARBA00055946"/>
    </source>
</evidence>
<sequence>MTTRTKPTVSLLDYGAGNVRSVRNAITSTGYTLIDISSPSQILTADVIIFPGVGSYASAMEVLKREGYDVALKEYLKMNKPFLGICLGMQTLFESSQECGHNGDGMTSTMIEGLGVIPGKVVKFNEQERSVPHIGWNGALRHQSSPCMRYIHDNSHGEEVYFVHSYYAPLTAENSEWVLTRTTYEGQEFISSVQKGNVVATQFHPEKSGVTGLNFIRGFLDSVADGTLSNTQPLEVDGSKHTELVKRVVVALDVRSNDHGDLVVTKGDQYDVRENEKEGVQEGRGGVRNLGKPVSLASRYYKEGADEIAFLNITSFRSGVIEDMPMLQVLEEASKEIFVPLTVGGGIRSYEDPGTGKVYSALEVASRYFRAGADKVSIGSDSVHAAEEYIASGNTKTGQTSIETISHVYGVQAVVISIDPKRVYVTSPDAADSKHTVVTLDDSQKGPNGEQYCWYQCTVKGGREARDICAVSVAKAAEALGAGEIMLNCIDMDGQCNGFDHALMKAVSDAVTIPVIASSGAGKESHFSDVFSETSVQAALAAGMFHRKEVEIADVKKHMEKMGIRARITG</sequence>
<keyword evidence="4 12" id="KW-0315">Glutamine amidotransferase</keyword>
<dbReference type="PANTHER" id="PTHR21235:SF2">
    <property type="entry name" value="IMIDAZOLE GLYCEROL PHOSPHATE SYNTHASE HISHF"/>
    <property type="match status" value="1"/>
</dbReference>
<dbReference type="InterPro" id="IPR013785">
    <property type="entry name" value="Aldolase_TIM"/>
</dbReference>
<evidence type="ECO:0000256" key="15">
    <source>
        <dbReference type="RuleBase" id="RU003657"/>
    </source>
</evidence>
<feature type="region of interest" description="PRFAR binding" evidence="14">
    <location>
        <begin position="417"/>
        <end position="419"/>
    </location>
</feature>
<feature type="binding site" evidence="14">
    <location>
        <position position="346"/>
    </location>
    <ligand>
        <name>substrate</name>
    </ligand>
</feature>
<proteinExistence type="inferred from homology"/>
<keyword evidence="17" id="KW-0328">Glycosyltransferase</keyword>
<dbReference type="PROSITE" id="PS51273">
    <property type="entry name" value="GATASE_TYPE_1"/>
    <property type="match status" value="1"/>
</dbReference>
<evidence type="ECO:0000256" key="14">
    <source>
        <dbReference type="PIRSR" id="PIRSR036936-2"/>
    </source>
</evidence>
<dbReference type="GO" id="GO:0000107">
    <property type="term" value="F:imidazoleglycerol-phosphate synthase activity"/>
    <property type="evidence" value="ECO:0000318"/>
    <property type="project" value="GO_Central"/>
</dbReference>
<evidence type="ECO:0000259" key="16">
    <source>
        <dbReference type="Pfam" id="PF00117"/>
    </source>
</evidence>
<feature type="binding site" evidence="14">
    <location>
        <position position="488"/>
    </location>
    <ligand>
        <name>substrate</name>
    </ligand>
</feature>
<keyword evidence="17" id="KW-0808">Transferase</keyword>
<feature type="active site" evidence="13">
    <location>
        <position position="253"/>
    </location>
</feature>
<dbReference type="PIRSF" id="PIRSF036936">
    <property type="entry name" value="IGPS_HisHF"/>
    <property type="match status" value="1"/>
</dbReference>
<keyword evidence="2 12" id="KW-0028">Amino-acid biosynthesis</keyword>
<dbReference type="GeneID" id="7451802"/>
<feature type="region of interest" description="PRFAR binding" evidence="14">
    <location>
        <begin position="379"/>
        <end position="380"/>
    </location>
</feature>
<evidence type="ECO:0000256" key="1">
    <source>
        <dbReference type="ARBA" id="ARBA00005091"/>
    </source>
</evidence>
<evidence type="ECO:0000256" key="11">
    <source>
        <dbReference type="ARBA" id="ARBA00061106"/>
    </source>
</evidence>